<accession>A0ABT1EJU8</accession>
<reference evidence="1 2" key="1">
    <citation type="journal article" date="2022" name="Genome Biol. Evol.">
        <title>Host diet, physiology and behaviors set the stage for Lachnospiraceae cladogenesis.</title>
        <authorList>
            <person name="Vera-Ponce De Leon A."/>
            <person name="Schneider M."/>
            <person name="Jahnes B.C."/>
            <person name="Sadowski V."/>
            <person name="Camuy-Velez L.A."/>
            <person name="Duan J."/>
            <person name="Sabree Z.L."/>
        </authorList>
    </citation>
    <scope>NUCLEOTIDE SEQUENCE [LARGE SCALE GENOMIC DNA]</scope>
    <source>
        <strain evidence="1 2">PAL227</strain>
    </source>
</reference>
<evidence type="ECO:0000313" key="1">
    <source>
        <dbReference type="EMBL" id="MCP1109577.1"/>
    </source>
</evidence>
<proteinExistence type="predicted"/>
<dbReference type="NCBIfam" id="TIGR02678">
    <property type="entry name" value="TIGR02678 family protein"/>
    <property type="match status" value="1"/>
</dbReference>
<organism evidence="1 2">
    <name type="scientific">Ohessyouella blattaphilus</name>
    <dbReference type="NCBI Taxonomy" id="2949333"/>
    <lineage>
        <taxon>Bacteria</taxon>
        <taxon>Bacillati</taxon>
        <taxon>Bacillota</taxon>
        <taxon>Clostridia</taxon>
        <taxon>Lachnospirales</taxon>
        <taxon>Lachnospiraceae</taxon>
        <taxon>Ohessyouella</taxon>
    </lineage>
</organism>
<dbReference type="InterPro" id="IPR013494">
    <property type="entry name" value="CHP02678"/>
</dbReference>
<dbReference type="Proteomes" id="UP001523565">
    <property type="component" value="Unassembled WGS sequence"/>
</dbReference>
<dbReference type="RefSeq" id="WP_262068480.1">
    <property type="nucleotide sequence ID" value="NZ_JAMXOC010000004.1"/>
</dbReference>
<comment type="caution">
    <text evidence="1">The sequence shown here is derived from an EMBL/GenBank/DDBJ whole genome shotgun (WGS) entry which is preliminary data.</text>
</comment>
<evidence type="ECO:0000313" key="2">
    <source>
        <dbReference type="Proteomes" id="UP001523565"/>
    </source>
</evidence>
<keyword evidence="2" id="KW-1185">Reference proteome</keyword>
<protein>
    <submittedName>
        <fullName evidence="1">TIGR02678 family protein</fullName>
    </submittedName>
</protein>
<gene>
    <name evidence="1" type="ORF">NK118_04840</name>
</gene>
<name>A0ABT1EJU8_9FIRM</name>
<dbReference type="EMBL" id="JAMZFV010000004">
    <property type="protein sequence ID" value="MCP1109577.1"/>
    <property type="molecule type" value="Genomic_DNA"/>
</dbReference>
<dbReference type="Pfam" id="PF09661">
    <property type="entry name" value="DUF2398"/>
    <property type="match status" value="1"/>
</dbReference>
<sequence length="382" mass="45214">MRGMEVLLSKRWILKEQERDLYYRLKDEVGKYKKFFNEKLGYQLLVNPYLIKLDKVPARPVAALGIKEFTDIRHYIFLCLLLMFLEDKEAGEQFVLSELLEFIQTNYRQEQIDWTSFNHRRLLIKVIKEAQSYGLVKVDDGSQESFITDYNQEVLYENLGTSRYFMRNFSRDIQDLDRPEDFYSSEWIGMDEDRGAVRRHRVYRKLLVEPGMYKEKGEDEDFLYLKNQRNLIRSELAGYFDCDVAVHRTSAYLLLGEESRMGRTLPNQSMVSDVVLLCNGEIVKAIAKGELTTDIEEKVEINQLTFRRIIEGCKDKYDQLFSKTYRELTSSQFYELIEENMLLWGIISMKDDKIWIWPIAGKLIGEYPAQIIKQINEGDKDE</sequence>